<evidence type="ECO:0000313" key="1">
    <source>
        <dbReference type="EMBL" id="MPM89418.1"/>
    </source>
</evidence>
<dbReference type="AlphaFoldDB" id="A0A645DK32"/>
<protein>
    <submittedName>
        <fullName evidence="1">Uncharacterized protein</fullName>
    </submittedName>
</protein>
<gene>
    <name evidence="1" type="ORF">SDC9_136527</name>
</gene>
<organism evidence="1">
    <name type="scientific">bioreactor metagenome</name>
    <dbReference type="NCBI Taxonomy" id="1076179"/>
    <lineage>
        <taxon>unclassified sequences</taxon>
        <taxon>metagenomes</taxon>
        <taxon>ecological metagenomes</taxon>
    </lineage>
</organism>
<accession>A0A645DK32</accession>
<name>A0A645DK32_9ZZZZ</name>
<sequence length="113" mass="11784">MGAAEGDGATGLSLQRQAGHFQHVGQRQALVCAVRLQHADPGEARAQALFKTGDIGVHALVGAAMNNRFDGGVAAPEIRATQGSYAGDLHVSSFLSAVPSLERPPLRNHLGMF</sequence>
<proteinExistence type="predicted"/>
<dbReference type="EMBL" id="VSSQ01036845">
    <property type="protein sequence ID" value="MPM89418.1"/>
    <property type="molecule type" value="Genomic_DNA"/>
</dbReference>
<comment type="caution">
    <text evidence="1">The sequence shown here is derived from an EMBL/GenBank/DDBJ whole genome shotgun (WGS) entry which is preliminary data.</text>
</comment>
<reference evidence="1" key="1">
    <citation type="submission" date="2019-08" db="EMBL/GenBank/DDBJ databases">
        <authorList>
            <person name="Kucharzyk K."/>
            <person name="Murdoch R.W."/>
            <person name="Higgins S."/>
            <person name="Loffler F."/>
        </authorList>
    </citation>
    <scope>NUCLEOTIDE SEQUENCE</scope>
</reference>